<feature type="domain" description="Tubulin/FtsZ 2-layer sandwich" evidence="7">
    <location>
        <begin position="211"/>
        <end position="327"/>
    </location>
</feature>
<dbReference type="SUPFAM" id="SSF55307">
    <property type="entry name" value="Tubulin C-terminal domain-like"/>
    <property type="match status" value="1"/>
</dbReference>
<dbReference type="GO" id="GO:0005525">
    <property type="term" value="F:GTP binding"/>
    <property type="evidence" value="ECO:0007669"/>
    <property type="project" value="UniProtKB-UniRule"/>
</dbReference>
<dbReference type="SMART" id="SM00865">
    <property type="entry name" value="Tubulin_C"/>
    <property type="match status" value="1"/>
</dbReference>
<dbReference type="PANTHER" id="PTHR30314">
    <property type="entry name" value="CELL DIVISION PROTEIN FTSZ-RELATED"/>
    <property type="match status" value="1"/>
</dbReference>
<evidence type="ECO:0000313" key="8">
    <source>
        <dbReference type="EMBL" id="EHG18890.1"/>
    </source>
</evidence>
<comment type="similarity">
    <text evidence="1 5">Belongs to the FtsZ family.</text>
</comment>
<dbReference type="Proteomes" id="UP000004129">
    <property type="component" value="Unassembled WGS sequence"/>
</dbReference>
<dbReference type="InterPro" id="IPR018316">
    <property type="entry name" value="Tubulin/FtsZ_2-layer-sand-dom"/>
</dbReference>
<dbReference type="Pfam" id="PF12327">
    <property type="entry name" value="FtsZ_C"/>
    <property type="match status" value="1"/>
</dbReference>
<dbReference type="GO" id="GO:0003924">
    <property type="term" value="F:GTPase activity"/>
    <property type="evidence" value="ECO:0007669"/>
    <property type="project" value="UniProtKB-UniRule"/>
</dbReference>
<evidence type="ECO:0000256" key="2">
    <source>
        <dbReference type="ARBA" id="ARBA00022741"/>
    </source>
</evidence>
<evidence type="ECO:0000256" key="4">
    <source>
        <dbReference type="ARBA" id="ARBA00023210"/>
    </source>
</evidence>
<evidence type="ECO:0000256" key="1">
    <source>
        <dbReference type="ARBA" id="ARBA00009690"/>
    </source>
</evidence>
<dbReference type="GO" id="GO:0032153">
    <property type="term" value="C:cell division site"/>
    <property type="evidence" value="ECO:0007669"/>
    <property type="project" value="UniProtKB-UniRule"/>
</dbReference>
<dbReference type="CDD" id="cd02201">
    <property type="entry name" value="FtsZ_type1"/>
    <property type="match status" value="1"/>
</dbReference>
<dbReference type="GO" id="GO:0005737">
    <property type="term" value="C:cytoplasm"/>
    <property type="evidence" value="ECO:0007669"/>
    <property type="project" value="UniProtKB-SubCell"/>
</dbReference>
<keyword evidence="9" id="KW-1185">Reference proteome</keyword>
<evidence type="ECO:0000313" key="9">
    <source>
        <dbReference type="Proteomes" id="UP000004129"/>
    </source>
</evidence>
<dbReference type="PANTHER" id="PTHR30314:SF3">
    <property type="entry name" value="MITOCHONDRIAL DIVISION PROTEIN FSZA"/>
    <property type="match status" value="1"/>
</dbReference>
<dbReference type="PRINTS" id="PR00423">
    <property type="entry name" value="CELLDVISFTSZ"/>
</dbReference>
<comment type="subcellular location">
    <subcellularLocation>
        <location evidence="5">Cytoplasm</location>
    </subcellularLocation>
    <text evidence="5">Assembles at midcell at the inner surface of the cytoplasmic membrane.</text>
</comment>
<dbReference type="InterPro" id="IPR003008">
    <property type="entry name" value="Tubulin_FtsZ_GTPase"/>
</dbReference>
<dbReference type="GO" id="GO:0051258">
    <property type="term" value="P:protein polymerization"/>
    <property type="evidence" value="ECO:0007669"/>
    <property type="project" value="UniProtKB-UniRule"/>
</dbReference>
<comment type="function">
    <text evidence="5">Essential cell division protein that forms a contractile ring structure (Z ring) at the future cell division site. The regulation of the ring assembly controls the timing and the location of cell division. One of the functions of the FtsZ ring is to recruit other cell division proteins to the septum to produce a new cell wall between the dividing cells. Binds GTP and shows GTPase activity.</text>
</comment>
<evidence type="ECO:0000259" key="7">
    <source>
        <dbReference type="SMART" id="SM00865"/>
    </source>
</evidence>
<dbReference type="GO" id="GO:0000917">
    <property type="term" value="P:division septum assembly"/>
    <property type="evidence" value="ECO:0007669"/>
    <property type="project" value="UniProtKB-KW"/>
</dbReference>
<dbReference type="eggNOG" id="COG0206">
    <property type="taxonomic scope" value="Bacteria"/>
</dbReference>
<gene>
    <name evidence="5" type="primary">ftsZ</name>
    <name evidence="8" type="ORF">HMPREF9334_02029</name>
</gene>
<dbReference type="SMART" id="SM00864">
    <property type="entry name" value="Tubulin"/>
    <property type="match status" value="1"/>
</dbReference>
<comment type="caution">
    <text evidence="8">The sequence shown here is derived from an EMBL/GenBank/DDBJ whole genome shotgun (WGS) entry which is preliminary data.</text>
</comment>
<feature type="binding site" evidence="5">
    <location>
        <position position="142"/>
    </location>
    <ligand>
        <name>GTP</name>
        <dbReference type="ChEBI" id="CHEBI:37565"/>
    </ligand>
</feature>
<feature type="domain" description="Tubulin/FtsZ GTPase" evidence="6">
    <location>
        <begin position="14"/>
        <end position="209"/>
    </location>
</feature>
<comment type="caution">
    <text evidence="5">Lacks conserved residue(s) required for the propagation of feature annotation.</text>
</comment>
<dbReference type="Gene3D" id="3.40.50.1440">
    <property type="entry name" value="Tubulin/FtsZ, GTPase domain"/>
    <property type="match status" value="1"/>
</dbReference>
<dbReference type="InterPro" id="IPR000158">
    <property type="entry name" value="Cell_div_FtsZ"/>
</dbReference>
<evidence type="ECO:0000256" key="3">
    <source>
        <dbReference type="ARBA" id="ARBA00023134"/>
    </source>
</evidence>
<feature type="binding site" evidence="5">
    <location>
        <begin position="22"/>
        <end position="26"/>
    </location>
    <ligand>
        <name>GTP</name>
        <dbReference type="ChEBI" id="CHEBI:37565"/>
    </ligand>
</feature>
<dbReference type="InterPro" id="IPR037103">
    <property type="entry name" value="Tubulin/FtsZ-like_C"/>
</dbReference>
<dbReference type="HOGENOM" id="CLU_024865_0_1_9"/>
<protein>
    <recommendedName>
        <fullName evidence="5">Cell division protein FtsZ</fullName>
    </recommendedName>
</protein>
<comment type="subunit">
    <text evidence="5">Homodimer. Polymerizes to form a dynamic ring structure in a strictly GTP-dependent manner. Interacts directly with several other division proteins.</text>
</comment>
<feature type="binding site" evidence="5">
    <location>
        <position position="191"/>
    </location>
    <ligand>
        <name>GTP</name>
        <dbReference type="ChEBI" id="CHEBI:37565"/>
    </ligand>
</feature>
<dbReference type="Pfam" id="PF00091">
    <property type="entry name" value="Tubulin"/>
    <property type="match status" value="1"/>
</dbReference>
<dbReference type="HAMAP" id="MF_00909">
    <property type="entry name" value="FtsZ"/>
    <property type="match status" value="1"/>
</dbReference>
<keyword evidence="3 5" id="KW-0342">GTP-binding</keyword>
<name>G5GRZ7_9FIRM</name>
<keyword evidence="5" id="KW-0963">Cytoplasm</keyword>
<keyword evidence="5 8" id="KW-0132">Cell division</keyword>
<organism evidence="8 9">
    <name type="scientific">Selenomonas infelix ATCC 43532</name>
    <dbReference type="NCBI Taxonomy" id="679201"/>
    <lineage>
        <taxon>Bacteria</taxon>
        <taxon>Bacillati</taxon>
        <taxon>Bacillota</taxon>
        <taxon>Negativicutes</taxon>
        <taxon>Selenomonadales</taxon>
        <taxon>Selenomonadaceae</taxon>
        <taxon>Selenomonas</taxon>
    </lineage>
</organism>
<dbReference type="GO" id="GO:0043093">
    <property type="term" value="P:FtsZ-dependent cytokinesis"/>
    <property type="evidence" value="ECO:0007669"/>
    <property type="project" value="UniProtKB-UniRule"/>
</dbReference>
<keyword evidence="2 5" id="KW-0547">Nucleotide-binding</keyword>
<dbReference type="InterPro" id="IPR008280">
    <property type="entry name" value="Tub_FtsZ_C"/>
</dbReference>
<dbReference type="STRING" id="679201.HMPREF9334_02029"/>
<proteinExistence type="inferred from homology"/>
<dbReference type="EMBL" id="ACZM01000019">
    <property type="protein sequence ID" value="EHG18890.1"/>
    <property type="molecule type" value="Genomic_DNA"/>
</dbReference>
<keyword evidence="5" id="KW-0131">Cell cycle</keyword>
<dbReference type="InterPro" id="IPR024757">
    <property type="entry name" value="FtsZ_C"/>
</dbReference>
<dbReference type="SUPFAM" id="SSF52490">
    <property type="entry name" value="Tubulin nucleotide-binding domain-like"/>
    <property type="match status" value="1"/>
</dbReference>
<evidence type="ECO:0000256" key="5">
    <source>
        <dbReference type="HAMAP-Rule" id="MF_00909"/>
    </source>
</evidence>
<dbReference type="AlphaFoldDB" id="G5GRZ7"/>
<accession>G5GRZ7</accession>
<sequence>MYMPAAEIIKPKITIKVVGVGGGGNNIVRCVREKYDLDITLIGINSDLRQLNTLHKQGITVLPVGEKLTNGRGTGGRVEIAEQAAREEEKAIRTMLEGSDLVIIAATMGGGFGTGAAPVVAEIAQDMGILSIGVVTMPFHFEMPRKTQTAQVGIAKMQGRTDAFITIRNDNLLKIAPDRNMSFVEAFALADEVLRQTVGCVAELILTTGIINVDFSDVTTIFRQGASSDALLAIGTDVSPQKAVRKAVESPLIDRGIDGARGIVLNLTGDPTMSLRDVDEAVHYIHKSAHPEVNVIVGLVVQPEMAGRVQATLIATDFDDSYIPASEG</sequence>
<keyword evidence="4 5" id="KW-0717">Septation</keyword>
<dbReference type="InterPro" id="IPR036525">
    <property type="entry name" value="Tubulin/FtsZ_GTPase_sf"/>
</dbReference>
<dbReference type="PATRIC" id="fig|679201.3.peg.2048"/>
<dbReference type="Gene3D" id="3.30.1330.20">
    <property type="entry name" value="Tubulin/FtsZ, C-terminal domain"/>
    <property type="match status" value="1"/>
</dbReference>
<dbReference type="InterPro" id="IPR045061">
    <property type="entry name" value="FtsZ/CetZ"/>
</dbReference>
<reference evidence="8 9" key="1">
    <citation type="submission" date="2011-08" db="EMBL/GenBank/DDBJ databases">
        <title>The Genome Sequence of Selenomonas infelix ATCC 43532.</title>
        <authorList>
            <consortium name="The Broad Institute Genome Sequencing Platform"/>
            <person name="Earl A."/>
            <person name="Ward D."/>
            <person name="Feldgarden M."/>
            <person name="Gevers D."/>
            <person name="Izard J."/>
            <person name="Blanton J.M."/>
            <person name="Baranova O.V."/>
            <person name="Dewhirst F.E."/>
            <person name="Young S.K."/>
            <person name="Zeng Q."/>
            <person name="Gargeya S."/>
            <person name="Fitzgerald M."/>
            <person name="Haas B."/>
            <person name="Abouelleil A."/>
            <person name="Alvarado L."/>
            <person name="Arachchi H.M."/>
            <person name="Berlin A."/>
            <person name="Brown A."/>
            <person name="Chapman S.B."/>
            <person name="Chen Z."/>
            <person name="Dunbar C."/>
            <person name="Freedman E."/>
            <person name="Gearin G."/>
            <person name="Gellesch M."/>
            <person name="Goldberg J."/>
            <person name="Griggs A."/>
            <person name="Gujja S."/>
            <person name="Heiman D."/>
            <person name="Howarth C."/>
            <person name="Larson L."/>
            <person name="Lui A."/>
            <person name="MacDonald P.J.P."/>
            <person name="Montmayeur A."/>
            <person name="Murphy C."/>
            <person name="Neiman D."/>
            <person name="Pearson M."/>
            <person name="Priest M."/>
            <person name="Roberts A."/>
            <person name="Saif S."/>
            <person name="Shea T."/>
            <person name="Shenoy N."/>
            <person name="Sisk P."/>
            <person name="Stolte C."/>
            <person name="Sykes S."/>
            <person name="Wortman J."/>
            <person name="Nusbaum C."/>
            <person name="Birren B."/>
        </authorList>
    </citation>
    <scope>NUCLEOTIDE SEQUENCE [LARGE SCALE GENOMIC DNA]</scope>
    <source>
        <strain evidence="8 9">ATCC 43532</strain>
    </source>
</reference>
<evidence type="ECO:0000259" key="6">
    <source>
        <dbReference type="SMART" id="SM00864"/>
    </source>
</evidence>
<feature type="binding site" evidence="5">
    <location>
        <position position="146"/>
    </location>
    <ligand>
        <name>GTP</name>
        <dbReference type="ChEBI" id="CHEBI:37565"/>
    </ligand>
</feature>